<keyword evidence="4" id="KW-1185">Reference proteome</keyword>
<sequence length="82" mass="8310">MSLKKLAVAAGILSIIGVGTLVNASSVNEPVVKEEAESVSSVASTPAQTGVEVKEEEKTSAETIKPVSSVEPQVISEGTSAK</sequence>
<reference evidence="3 4" key="1">
    <citation type="submission" date="2020-03" db="EMBL/GenBank/DDBJ databases">
        <title>Vagococcus sp. nov., isolated from beetles.</title>
        <authorList>
            <person name="Hyun D.-W."/>
            <person name="Bae J.-W."/>
        </authorList>
    </citation>
    <scope>NUCLEOTIDE SEQUENCE [LARGE SCALE GENOMIC DNA]</scope>
    <source>
        <strain evidence="3 4">HDW17B</strain>
    </source>
</reference>
<evidence type="ECO:0000256" key="2">
    <source>
        <dbReference type="SAM" id="SignalP"/>
    </source>
</evidence>
<feature type="signal peptide" evidence="2">
    <location>
        <begin position="1"/>
        <end position="24"/>
    </location>
</feature>
<evidence type="ECO:0000256" key="1">
    <source>
        <dbReference type="SAM" id="MobiDB-lite"/>
    </source>
</evidence>
<evidence type="ECO:0000313" key="4">
    <source>
        <dbReference type="Proteomes" id="UP000501747"/>
    </source>
</evidence>
<protein>
    <submittedName>
        <fullName evidence="3">Uncharacterized protein</fullName>
    </submittedName>
</protein>
<dbReference type="KEGG" id="vhy:G7082_10135"/>
<dbReference type="RefSeq" id="WP_166034972.1">
    <property type="nucleotide sequence ID" value="NZ_CP049887.1"/>
</dbReference>
<gene>
    <name evidence="3" type="ORF">G7082_10135</name>
</gene>
<dbReference type="Proteomes" id="UP000501747">
    <property type="component" value="Chromosome"/>
</dbReference>
<evidence type="ECO:0000313" key="3">
    <source>
        <dbReference type="EMBL" id="QIL48840.1"/>
    </source>
</evidence>
<dbReference type="EMBL" id="CP049887">
    <property type="protein sequence ID" value="QIL48840.1"/>
    <property type="molecule type" value="Genomic_DNA"/>
</dbReference>
<name>A0A6G8AV27_9ENTE</name>
<feature type="chain" id="PRO_5026186405" evidence="2">
    <location>
        <begin position="25"/>
        <end position="82"/>
    </location>
</feature>
<feature type="region of interest" description="Disordered" evidence="1">
    <location>
        <begin position="35"/>
        <end position="82"/>
    </location>
</feature>
<organism evidence="3 4">
    <name type="scientific">Vagococcus hydrophili</name>
    <dbReference type="NCBI Taxonomy" id="2714947"/>
    <lineage>
        <taxon>Bacteria</taxon>
        <taxon>Bacillati</taxon>
        <taxon>Bacillota</taxon>
        <taxon>Bacilli</taxon>
        <taxon>Lactobacillales</taxon>
        <taxon>Enterococcaceae</taxon>
        <taxon>Vagococcus</taxon>
    </lineage>
</organism>
<dbReference type="AlphaFoldDB" id="A0A6G8AV27"/>
<accession>A0A6G8AV27</accession>
<keyword evidence="2" id="KW-0732">Signal</keyword>
<proteinExistence type="predicted"/>